<feature type="region of interest" description="Disordered" evidence="1">
    <location>
        <begin position="1"/>
        <end position="43"/>
    </location>
</feature>
<dbReference type="EMBL" id="KV427626">
    <property type="protein sequence ID" value="KZT06127.1"/>
    <property type="molecule type" value="Genomic_DNA"/>
</dbReference>
<keyword evidence="3" id="KW-1185">Reference proteome</keyword>
<dbReference type="AlphaFoldDB" id="A0A165E2M3"/>
<reference evidence="2 3" key="1">
    <citation type="journal article" date="2016" name="Mol. Biol. Evol.">
        <title>Comparative Genomics of Early-Diverging Mushroom-Forming Fungi Provides Insights into the Origins of Lignocellulose Decay Capabilities.</title>
        <authorList>
            <person name="Nagy L.G."/>
            <person name="Riley R."/>
            <person name="Tritt A."/>
            <person name="Adam C."/>
            <person name="Daum C."/>
            <person name="Floudas D."/>
            <person name="Sun H."/>
            <person name="Yadav J.S."/>
            <person name="Pangilinan J."/>
            <person name="Larsson K.H."/>
            <person name="Matsuura K."/>
            <person name="Barry K."/>
            <person name="Labutti K."/>
            <person name="Kuo R."/>
            <person name="Ohm R.A."/>
            <person name="Bhattacharya S.S."/>
            <person name="Shirouzu T."/>
            <person name="Yoshinaga Y."/>
            <person name="Martin F.M."/>
            <person name="Grigoriev I.V."/>
            <person name="Hibbett D.S."/>
        </authorList>
    </citation>
    <scope>NUCLEOTIDE SEQUENCE [LARGE SCALE GENOMIC DNA]</scope>
    <source>
        <strain evidence="2 3">93-53</strain>
    </source>
</reference>
<organism evidence="2 3">
    <name type="scientific">Laetiporus sulphureus 93-53</name>
    <dbReference type="NCBI Taxonomy" id="1314785"/>
    <lineage>
        <taxon>Eukaryota</taxon>
        <taxon>Fungi</taxon>
        <taxon>Dikarya</taxon>
        <taxon>Basidiomycota</taxon>
        <taxon>Agaricomycotina</taxon>
        <taxon>Agaricomycetes</taxon>
        <taxon>Polyporales</taxon>
        <taxon>Laetiporus</taxon>
    </lineage>
</organism>
<dbReference type="Proteomes" id="UP000076871">
    <property type="component" value="Unassembled WGS sequence"/>
</dbReference>
<name>A0A165E2M3_9APHY</name>
<dbReference type="InParanoid" id="A0A165E2M3"/>
<gene>
    <name evidence="2" type="ORF">LAESUDRAFT_199313</name>
</gene>
<evidence type="ECO:0000256" key="1">
    <source>
        <dbReference type="SAM" id="MobiDB-lite"/>
    </source>
</evidence>
<accession>A0A165E2M3</accession>
<sequence>MRQEVKRAASEHGWAAAKEDVDGLSGDGTRTTGRRGRGRAVGGTMVVGGESRRGSCSGLTRRRTYTRIHRPPAELQHNQTVAIASLFPPRPRLALCRPLVPVSFSLHCREPLFHPHPPYVDPSYFLPQMHRGATLNCTGLFIRRPRGVSGKGIA</sequence>
<feature type="compositionally biased region" description="Basic and acidic residues" evidence="1">
    <location>
        <begin position="1"/>
        <end position="10"/>
    </location>
</feature>
<proteinExistence type="predicted"/>
<dbReference type="RefSeq" id="XP_040763867.1">
    <property type="nucleotide sequence ID" value="XM_040901550.1"/>
</dbReference>
<dbReference type="GeneID" id="63818582"/>
<protein>
    <submittedName>
        <fullName evidence="2">Uncharacterized protein</fullName>
    </submittedName>
</protein>
<evidence type="ECO:0000313" key="3">
    <source>
        <dbReference type="Proteomes" id="UP000076871"/>
    </source>
</evidence>
<evidence type="ECO:0000313" key="2">
    <source>
        <dbReference type="EMBL" id="KZT06127.1"/>
    </source>
</evidence>